<keyword evidence="1" id="KW-0812">Transmembrane</keyword>
<gene>
    <name evidence="2" type="ORF">MNBD_IGNAVI01-1919</name>
</gene>
<keyword evidence="1" id="KW-1133">Transmembrane helix</keyword>
<keyword evidence="1" id="KW-0472">Membrane</keyword>
<dbReference type="EMBL" id="UOGD01000336">
    <property type="protein sequence ID" value="VAX26381.1"/>
    <property type="molecule type" value="Genomic_DNA"/>
</dbReference>
<dbReference type="AlphaFoldDB" id="A0A3B1CIH5"/>
<dbReference type="Gene3D" id="2.60.40.10">
    <property type="entry name" value="Immunoglobulins"/>
    <property type="match status" value="1"/>
</dbReference>
<accession>A0A3B1CIH5</accession>
<feature type="transmembrane region" description="Helical" evidence="1">
    <location>
        <begin position="43"/>
        <end position="64"/>
    </location>
</feature>
<dbReference type="PANTHER" id="PTHR37947">
    <property type="entry name" value="BLL2462 PROTEIN"/>
    <property type="match status" value="1"/>
</dbReference>
<protein>
    <recommendedName>
        <fullName evidence="3">VWA domain-containing protein</fullName>
    </recommendedName>
</protein>
<dbReference type="InterPro" id="IPR013783">
    <property type="entry name" value="Ig-like_fold"/>
</dbReference>
<sequence length="712" mass="81090">MTNLDTIDLSVNVSYPFLFLFIILGVFYTLYIYRYTIPATTKLFKTILIVIRTITISLIIFLIFEPTLLLKYTNTIEPTNLVFVDNSHSIVHRDSSDRVNLIGKFLKDFSKNVKGEKLYYSFSSSIDTVLNPNESKLQFNGNRTNFEQIGKFISKSKLNLASATILSDGIINDGSSSPSDFERIGIPIYTVAIGDTTVKSDLKIKKVIYNDFIYADTPTEIRTVLVNQNLSDKNVTVFLYEDAKLIDQQNVKLSSSGLNNVSFTYTSKLPGEKNLLIAVSKLKNEETYDNNKYNFVVNILNDKIRLLIIAGAPSYDLTIIKKIFNNNDNLKVSEIIQITKDKFLPNNDFKPKIDSSDIILMLDFPTQYSSLNLISDVTDAVMNKREPYFFILSQSVDQRKLRSFSIDLPFKLQAYANAFREVRPEVNSLTDPLITSSQSGITLWNELPPIFQSETDISTIPGSKVLVRSKIKNVETDIPLIITNNIGGNRKIVLNGFGIWKWELQGNKRSSLILESFLNNSIKWLYAYKQNKRFFVSPVKKVFARNDDIEFRASIYDETLTPRNDANITVTASNGNKNFNFELESVGNGIYEGKLNISIAGNFNYKSKIELDNSIENGPNGKFVISDVNIENINYVLNKNYLKLISNITSGKSFVISDYKNIFSDLNFNYNTKVVTESISKEYNIWNNEWVLALIIVLFSIEWFLRKQKGLL</sequence>
<reference evidence="2" key="1">
    <citation type="submission" date="2018-06" db="EMBL/GenBank/DDBJ databases">
        <authorList>
            <person name="Zhirakovskaya E."/>
        </authorList>
    </citation>
    <scope>NUCLEOTIDE SEQUENCE</scope>
</reference>
<dbReference type="PANTHER" id="PTHR37947:SF1">
    <property type="entry name" value="BLL2462 PROTEIN"/>
    <property type="match status" value="1"/>
</dbReference>
<proteinExistence type="predicted"/>
<feature type="transmembrane region" description="Helical" evidence="1">
    <location>
        <begin position="13"/>
        <end position="31"/>
    </location>
</feature>
<evidence type="ECO:0000256" key="1">
    <source>
        <dbReference type="SAM" id="Phobius"/>
    </source>
</evidence>
<evidence type="ECO:0008006" key="3">
    <source>
        <dbReference type="Google" id="ProtNLM"/>
    </source>
</evidence>
<name>A0A3B1CIH5_9ZZZZ</name>
<organism evidence="2">
    <name type="scientific">hydrothermal vent metagenome</name>
    <dbReference type="NCBI Taxonomy" id="652676"/>
    <lineage>
        <taxon>unclassified sequences</taxon>
        <taxon>metagenomes</taxon>
        <taxon>ecological metagenomes</taxon>
    </lineage>
</organism>
<evidence type="ECO:0000313" key="2">
    <source>
        <dbReference type="EMBL" id="VAX26381.1"/>
    </source>
</evidence>